<keyword evidence="1" id="KW-0472">Membrane</keyword>
<proteinExistence type="predicted"/>
<reference evidence="3 4" key="1">
    <citation type="submission" date="2020-07" db="EMBL/GenBank/DDBJ databases">
        <title>Moheibacter lacus sp. nov., a member of the family Flavobacteriaceae isolated from freshwater lake sediment.</title>
        <authorList>
            <person name="Liu Y."/>
        </authorList>
    </citation>
    <scope>NUCLEOTIDE SEQUENCE [LARGE SCALE GENOMIC DNA]</scope>
    <source>
        <strain evidence="3 4">BDHS18</strain>
    </source>
</reference>
<dbReference type="InterPro" id="IPR036691">
    <property type="entry name" value="Endo/exonu/phosph_ase_sf"/>
</dbReference>
<organism evidence="3 4">
    <name type="scientific">Moheibacter lacus</name>
    <dbReference type="NCBI Taxonomy" id="2745851"/>
    <lineage>
        <taxon>Bacteria</taxon>
        <taxon>Pseudomonadati</taxon>
        <taxon>Bacteroidota</taxon>
        <taxon>Flavobacteriia</taxon>
        <taxon>Flavobacteriales</taxon>
        <taxon>Weeksellaceae</taxon>
        <taxon>Moheibacter</taxon>
    </lineage>
</organism>
<dbReference type="Proteomes" id="UP000552241">
    <property type="component" value="Unassembled WGS sequence"/>
</dbReference>
<dbReference type="GO" id="GO:0004519">
    <property type="term" value="F:endonuclease activity"/>
    <property type="evidence" value="ECO:0007669"/>
    <property type="project" value="UniProtKB-KW"/>
</dbReference>
<keyword evidence="1" id="KW-1133">Transmembrane helix</keyword>
<accession>A0A838ZS74</accession>
<dbReference type="Pfam" id="PF03372">
    <property type="entry name" value="Exo_endo_phos"/>
    <property type="match status" value="1"/>
</dbReference>
<dbReference type="EMBL" id="JACDZE010000001">
    <property type="protein sequence ID" value="MBA5629039.1"/>
    <property type="molecule type" value="Genomic_DNA"/>
</dbReference>
<name>A0A838ZS74_9FLAO</name>
<feature type="transmembrane region" description="Helical" evidence="1">
    <location>
        <begin position="41"/>
        <end position="63"/>
    </location>
</feature>
<feature type="transmembrane region" description="Helical" evidence="1">
    <location>
        <begin position="68"/>
        <end position="85"/>
    </location>
</feature>
<gene>
    <name evidence="3" type="ORF">HU137_04560</name>
</gene>
<evidence type="ECO:0000259" key="2">
    <source>
        <dbReference type="Pfam" id="PF03372"/>
    </source>
</evidence>
<dbReference type="RefSeq" id="WP_182042607.1">
    <property type="nucleotide sequence ID" value="NZ_JACDZE010000001.1"/>
</dbReference>
<keyword evidence="3" id="KW-0255">Endonuclease</keyword>
<keyword evidence="1" id="KW-0812">Transmembrane</keyword>
<feature type="domain" description="Endonuclease/exonuclease/phosphatase" evidence="2">
    <location>
        <begin position="117"/>
        <end position="331"/>
    </location>
</feature>
<keyword evidence="3" id="KW-0378">Hydrolase</keyword>
<evidence type="ECO:0000313" key="4">
    <source>
        <dbReference type="Proteomes" id="UP000552241"/>
    </source>
</evidence>
<keyword evidence="3" id="KW-0269">Exonuclease</keyword>
<dbReference type="Gene3D" id="3.60.10.10">
    <property type="entry name" value="Endonuclease/exonuclease/phosphatase"/>
    <property type="match status" value="1"/>
</dbReference>
<dbReference type="SUPFAM" id="SSF56219">
    <property type="entry name" value="DNase I-like"/>
    <property type="match status" value="1"/>
</dbReference>
<comment type="caution">
    <text evidence="3">The sequence shown here is derived from an EMBL/GenBank/DDBJ whole genome shotgun (WGS) entry which is preliminary data.</text>
</comment>
<keyword evidence="4" id="KW-1185">Reference proteome</keyword>
<keyword evidence="3" id="KW-0540">Nuclease</keyword>
<dbReference type="GO" id="GO:0004527">
    <property type="term" value="F:exonuclease activity"/>
    <property type="evidence" value="ECO:0007669"/>
    <property type="project" value="UniProtKB-KW"/>
</dbReference>
<dbReference type="AlphaFoldDB" id="A0A838ZS74"/>
<evidence type="ECO:0000256" key="1">
    <source>
        <dbReference type="SAM" id="Phobius"/>
    </source>
</evidence>
<dbReference type="InterPro" id="IPR005135">
    <property type="entry name" value="Endo/exonuclease/phosphatase"/>
</dbReference>
<sequence length="341" mass="39563">MGRGLRLRGLDPVFFISHLIFLGLSYTIYLAPHIAPSTFPYFGFVPIVYPLIVLANFALIIFLFWRRAPYAILFLFLSVGLYFPLNKTYQFFGKKVETAPDFKIVSLNGQYLREPGFVNFFNQEKADVVVLQEVYWRNEKFENLKDSAFADYYHEKHSLIQVFSKYPIIEFKKIFSGEDNTVGLAAYADLDLGKDTIRLINVYLEPMFIDKKLVKETVSDMETAEANSIVLKNKLTKGFLQHESQIKKLLPYINGSKHPVILAGDLNAVPNSYEYQQIIYWLKDAYVEVGKSSGTSFHDFKYPLRLDYIFSSDEFLPTRYEVRKDVKLSDHYPVIGYFKLP</sequence>
<feature type="transmembrane region" description="Helical" evidence="1">
    <location>
        <begin position="12"/>
        <end position="35"/>
    </location>
</feature>
<evidence type="ECO:0000313" key="3">
    <source>
        <dbReference type="EMBL" id="MBA5629039.1"/>
    </source>
</evidence>
<protein>
    <submittedName>
        <fullName evidence="3">Endonuclease/exonuclease/phosphatase family protein</fullName>
    </submittedName>
</protein>